<dbReference type="OrthoDB" id="1386908at2759"/>
<dbReference type="SUPFAM" id="SSF51445">
    <property type="entry name" value="(Trans)glycosidases"/>
    <property type="match status" value="1"/>
</dbReference>
<dbReference type="InterPro" id="IPR017853">
    <property type="entry name" value="GH"/>
</dbReference>
<evidence type="ECO:0000313" key="2">
    <source>
        <dbReference type="EMBL" id="KAF7813006.1"/>
    </source>
</evidence>
<accession>A0A834WBH2</accession>
<proteinExistence type="predicted"/>
<dbReference type="PANTHER" id="PTHR45708:SF31">
    <property type="entry name" value="III ACIDIC ENDOCHITINASE, PUTATIVE-RELATED"/>
    <property type="match status" value="1"/>
</dbReference>
<gene>
    <name evidence="2" type="ORF">G2W53_033982</name>
</gene>
<reference evidence="2" key="1">
    <citation type="submission" date="2020-09" db="EMBL/GenBank/DDBJ databases">
        <title>Genome-Enabled Discovery of Anthraquinone Biosynthesis in Senna tora.</title>
        <authorList>
            <person name="Kang S.-H."/>
            <person name="Pandey R.P."/>
            <person name="Lee C.-M."/>
            <person name="Sim J.-S."/>
            <person name="Jeong J.-T."/>
            <person name="Choi B.-S."/>
            <person name="Jung M."/>
            <person name="Ginzburg D."/>
            <person name="Zhao K."/>
            <person name="Won S.Y."/>
            <person name="Oh T.-J."/>
            <person name="Yu Y."/>
            <person name="Kim N.-H."/>
            <person name="Lee O.R."/>
            <person name="Lee T.-H."/>
            <person name="Bashyal P."/>
            <person name="Kim T.-S."/>
            <person name="Lee W.-H."/>
            <person name="Kawkins C."/>
            <person name="Kim C.-K."/>
            <person name="Kim J.S."/>
            <person name="Ahn B.O."/>
            <person name="Rhee S.Y."/>
            <person name="Sohng J.K."/>
        </authorList>
    </citation>
    <scope>NUCLEOTIDE SEQUENCE</scope>
    <source>
        <tissue evidence="2">Leaf</tissue>
    </source>
</reference>
<dbReference type="GO" id="GO:0005576">
    <property type="term" value="C:extracellular region"/>
    <property type="evidence" value="ECO:0007669"/>
    <property type="project" value="TreeGrafter"/>
</dbReference>
<dbReference type="GO" id="GO:0005975">
    <property type="term" value="P:carbohydrate metabolic process"/>
    <property type="evidence" value="ECO:0007669"/>
    <property type="project" value="InterPro"/>
</dbReference>
<organism evidence="2 3">
    <name type="scientific">Senna tora</name>
    <dbReference type="NCBI Taxonomy" id="362788"/>
    <lineage>
        <taxon>Eukaryota</taxon>
        <taxon>Viridiplantae</taxon>
        <taxon>Streptophyta</taxon>
        <taxon>Embryophyta</taxon>
        <taxon>Tracheophyta</taxon>
        <taxon>Spermatophyta</taxon>
        <taxon>Magnoliopsida</taxon>
        <taxon>eudicotyledons</taxon>
        <taxon>Gunneridae</taxon>
        <taxon>Pentapetalae</taxon>
        <taxon>rosids</taxon>
        <taxon>fabids</taxon>
        <taxon>Fabales</taxon>
        <taxon>Fabaceae</taxon>
        <taxon>Caesalpinioideae</taxon>
        <taxon>Cassia clade</taxon>
        <taxon>Senna</taxon>
    </lineage>
</organism>
<evidence type="ECO:0000259" key="1">
    <source>
        <dbReference type="PROSITE" id="PS51910"/>
    </source>
</evidence>
<dbReference type="PROSITE" id="PS51910">
    <property type="entry name" value="GH18_2"/>
    <property type="match status" value="1"/>
</dbReference>
<dbReference type="InterPro" id="IPR050542">
    <property type="entry name" value="Glycosyl_Hydrlase18_Chitinase"/>
</dbReference>
<sequence length="141" mass="15854">MDGIDFSSIPEGENIKWVDLVRAINATTNDKKIYLSASPQCVIPDYYLGEAIETGLFDYIWVEYFYYNPCEYLEGNSANLLESWNKWTSNIVLPNNTVFLGIPASSDATGSGYIEPEVLTSEILPELKKASNYGGIMLYNR</sequence>
<protein>
    <submittedName>
        <fullName evidence="2">Acidic endochitinase-like</fullName>
    </submittedName>
</protein>
<comment type="caution">
    <text evidence="2">The sequence shown here is derived from an EMBL/GenBank/DDBJ whole genome shotgun (WGS) entry which is preliminary data.</text>
</comment>
<dbReference type="PANTHER" id="PTHR45708">
    <property type="entry name" value="ENDOCHITINASE"/>
    <property type="match status" value="1"/>
</dbReference>
<dbReference type="Gene3D" id="3.20.20.80">
    <property type="entry name" value="Glycosidases"/>
    <property type="match status" value="1"/>
</dbReference>
<dbReference type="AlphaFoldDB" id="A0A834WBH2"/>
<feature type="domain" description="GH18" evidence="1">
    <location>
        <begin position="1"/>
        <end position="141"/>
    </location>
</feature>
<dbReference type="GO" id="GO:0004568">
    <property type="term" value="F:chitinase activity"/>
    <property type="evidence" value="ECO:0007669"/>
    <property type="project" value="TreeGrafter"/>
</dbReference>
<dbReference type="InterPro" id="IPR001223">
    <property type="entry name" value="Glyco_hydro18_cat"/>
</dbReference>
<keyword evidence="3" id="KW-1185">Reference proteome</keyword>
<evidence type="ECO:0000313" key="3">
    <source>
        <dbReference type="Proteomes" id="UP000634136"/>
    </source>
</evidence>
<dbReference type="EMBL" id="JAAIUW010000010">
    <property type="protein sequence ID" value="KAF7813006.1"/>
    <property type="molecule type" value="Genomic_DNA"/>
</dbReference>
<dbReference type="Proteomes" id="UP000634136">
    <property type="component" value="Unassembled WGS sequence"/>
</dbReference>
<name>A0A834WBH2_9FABA</name>